<feature type="compositionally biased region" description="Acidic residues" evidence="1">
    <location>
        <begin position="107"/>
        <end position="117"/>
    </location>
</feature>
<feature type="compositionally biased region" description="Basic and acidic residues" evidence="1">
    <location>
        <begin position="86"/>
        <end position="106"/>
    </location>
</feature>
<proteinExistence type="predicted"/>
<comment type="caution">
    <text evidence="2">The sequence shown here is derived from an EMBL/GenBank/DDBJ whole genome shotgun (WGS) entry which is preliminary data.</text>
</comment>
<evidence type="ECO:0000313" key="2">
    <source>
        <dbReference type="EMBL" id="KAK3241998.1"/>
    </source>
</evidence>
<reference evidence="2 3" key="1">
    <citation type="journal article" date="2015" name="Genome Biol. Evol.">
        <title>Comparative Genomics of a Bacterivorous Green Alga Reveals Evolutionary Causalities and Consequences of Phago-Mixotrophic Mode of Nutrition.</title>
        <authorList>
            <person name="Burns J.A."/>
            <person name="Paasch A."/>
            <person name="Narechania A."/>
            <person name="Kim E."/>
        </authorList>
    </citation>
    <scope>NUCLEOTIDE SEQUENCE [LARGE SCALE GENOMIC DNA]</scope>
    <source>
        <strain evidence="2 3">PLY_AMNH</strain>
    </source>
</reference>
<feature type="region of interest" description="Disordered" evidence="1">
    <location>
        <begin position="1"/>
        <end position="122"/>
    </location>
</feature>
<evidence type="ECO:0000256" key="1">
    <source>
        <dbReference type="SAM" id="MobiDB-lite"/>
    </source>
</evidence>
<sequence>MGCGPSQAVEEGGQHHQEQVSGAEGDQRKLQNGEGGEKITDPTVDWVPAEARPSLAPESPADTTWPRKPEESVNVDVCGEEEEWENREAEEWAYREAEEREKREEREERDDPEEDQEANLSYVGAHSEVQVVQPTETVLKDWPNGRSSTEVKVQAWLDAHVAHQAGQEHVRRESDSGLIVDMGCTAASVAASRTLPLEVRTAPEAKPHPSHASAATAAYSLYASEPPQGEARPGGGSGVSQPELRNAEQLLGRYPMVQGPLVMGVPGAGRGVPDPVLSLGAPAKSTSHLPGRASASSRSGARRDLNGERSRHAWWPFCVAERGAVVTGNSPVIFVQFIHTATIGRRAAEVHQKAEEFGSDNIDDEEHVVRALRVVNIDGWLHIPLDIC</sequence>
<organism evidence="2 3">
    <name type="scientific">Cymbomonas tetramitiformis</name>
    <dbReference type="NCBI Taxonomy" id="36881"/>
    <lineage>
        <taxon>Eukaryota</taxon>
        <taxon>Viridiplantae</taxon>
        <taxon>Chlorophyta</taxon>
        <taxon>Pyramimonadophyceae</taxon>
        <taxon>Pyramimonadales</taxon>
        <taxon>Pyramimonadaceae</taxon>
        <taxon>Cymbomonas</taxon>
    </lineage>
</organism>
<feature type="region of interest" description="Disordered" evidence="1">
    <location>
        <begin position="276"/>
        <end position="306"/>
    </location>
</feature>
<name>A0AAE0BTM9_9CHLO</name>
<feature type="compositionally biased region" description="Basic and acidic residues" evidence="1">
    <location>
        <begin position="25"/>
        <end position="40"/>
    </location>
</feature>
<dbReference type="EMBL" id="LGRX02033264">
    <property type="protein sequence ID" value="KAK3241998.1"/>
    <property type="molecule type" value="Genomic_DNA"/>
</dbReference>
<protein>
    <submittedName>
        <fullName evidence="2">Uncharacterized protein</fullName>
    </submittedName>
</protein>
<dbReference type="Proteomes" id="UP001190700">
    <property type="component" value="Unassembled WGS sequence"/>
</dbReference>
<accession>A0AAE0BTM9</accession>
<dbReference type="AlphaFoldDB" id="A0AAE0BTM9"/>
<gene>
    <name evidence="2" type="ORF">CYMTET_48280</name>
</gene>
<evidence type="ECO:0000313" key="3">
    <source>
        <dbReference type="Proteomes" id="UP001190700"/>
    </source>
</evidence>
<keyword evidence="3" id="KW-1185">Reference proteome</keyword>